<dbReference type="Proteomes" id="UP000325755">
    <property type="component" value="Chromosome"/>
</dbReference>
<evidence type="ECO:0000313" key="3">
    <source>
        <dbReference type="Proteomes" id="UP000325755"/>
    </source>
</evidence>
<feature type="transmembrane region" description="Helical" evidence="1">
    <location>
        <begin position="21"/>
        <end position="39"/>
    </location>
</feature>
<proteinExistence type="predicted"/>
<gene>
    <name evidence="2" type="ORF">F6R98_03600</name>
</gene>
<sequence>MNQHKFIHDIPNTRKPRDGKPGFALIVIVGLITAGLVYLKTQRDYQQALQNYRNLSKIERFK</sequence>
<evidence type="ECO:0000313" key="2">
    <source>
        <dbReference type="EMBL" id="QFY41826.1"/>
    </source>
</evidence>
<keyword evidence="1" id="KW-0812">Transmembrane</keyword>
<keyword evidence="1" id="KW-1133">Transmembrane helix</keyword>
<organism evidence="2 3">
    <name type="scientific">Candidatus Methylospira mobilis</name>
    <dbReference type="NCBI Taxonomy" id="1808979"/>
    <lineage>
        <taxon>Bacteria</taxon>
        <taxon>Pseudomonadati</taxon>
        <taxon>Pseudomonadota</taxon>
        <taxon>Gammaproteobacteria</taxon>
        <taxon>Methylococcales</taxon>
        <taxon>Methylococcaceae</taxon>
        <taxon>Candidatus Methylospira</taxon>
    </lineage>
</organism>
<keyword evidence="1" id="KW-0472">Membrane</keyword>
<protein>
    <submittedName>
        <fullName evidence="2">Uncharacterized protein</fullName>
    </submittedName>
</protein>
<keyword evidence="3" id="KW-1185">Reference proteome</keyword>
<dbReference type="RefSeq" id="WP_153247808.1">
    <property type="nucleotide sequence ID" value="NZ_CP044205.1"/>
</dbReference>
<accession>A0A5Q0BJ28</accession>
<reference evidence="2 3" key="1">
    <citation type="submission" date="2019-09" db="EMBL/GenBank/DDBJ databases">
        <title>Ecophysiology of the spiral-shaped methanotroph Methylospira mobilis as revealed by the complete genome sequence.</title>
        <authorList>
            <person name="Oshkin I.Y."/>
            <person name="Dedysh S.N."/>
            <person name="Miroshnikov K."/>
            <person name="Danilova O.V."/>
            <person name="Hakobyan A."/>
            <person name="Liesack W."/>
        </authorList>
    </citation>
    <scope>NUCLEOTIDE SEQUENCE [LARGE SCALE GENOMIC DNA]</scope>
    <source>
        <strain evidence="2 3">Shm1</strain>
    </source>
</reference>
<name>A0A5Q0BJ28_9GAMM</name>
<dbReference type="AlphaFoldDB" id="A0A5Q0BJ28"/>
<dbReference type="KEGG" id="mmob:F6R98_03600"/>
<dbReference type="EMBL" id="CP044205">
    <property type="protein sequence ID" value="QFY41826.1"/>
    <property type="molecule type" value="Genomic_DNA"/>
</dbReference>
<evidence type="ECO:0000256" key="1">
    <source>
        <dbReference type="SAM" id="Phobius"/>
    </source>
</evidence>
<dbReference type="InParanoid" id="A0A5Q0BJ28"/>